<dbReference type="AlphaFoldDB" id="A0A7S3LKY2"/>
<feature type="transmembrane region" description="Helical" evidence="1">
    <location>
        <begin position="59"/>
        <end position="81"/>
    </location>
</feature>
<keyword evidence="1" id="KW-1133">Transmembrane helix</keyword>
<dbReference type="PANTHER" id="PTHR36970:SF1">
    <property type="entry name" value="BESTROPHIN HOMOLOG"/>
    <property type="match status" value="1"/>
</dbReference>
<dbReference type="PANTHER" id="PTHR36970">
    <property type="entry name" value="UNNAMED PRODUCT"/>
    <property type="match status" value="1"/>
</dbReference>
<dbReference type="EMBL" id="HBIN01005747">
    <property type="protein sequence ID" value="CAE0433859.1"/>
    <property type="molecule type" value="Transcribed_RNA"/>
</dbReference>
<name>A0A7S3LKY2_9STRA</name>
<feature type="transmembrane region" description="Helical" evidence="1">
    <location>
        <begin position="87"/>
        <end position="107"/>
    </location>
</feature>
<proteinExistence type="predicted"/>
<evidence type="ECO:0000313" key="2">
    <source>
        <dbReference type="EMBL" id="CAE0433859.1"/>
    </source>
</evidence>
<organism evidence="2">
    <name type="scientific">Aplanochytrium stocchinoi</name>
    <dbReference type="NCBI Taxonomy" id="215587"/>
    <lineage>
        <taxon>Eukaryota</taxon>
        <taxon>Sar</taxon>
        <taxon>Stramenopiles</taxon>
        <taxon>Bigyra</taxon>
        <taxon>Labyrinthulomycetes</taxon>
        <taxon>Thraustochytrida</taxon>
        <taxon>Thraustochytriidae</taxon>
        <taxon>Aplanochytrium</taxon>
    </lineage>
</organism>
<evidence type="ECO:0000256" key="1">
    <source>
        <dbReference type="SAM" id="Phobius"/>
    </source>
</evidence>
<keyword evidence="1" id="KW-0472">Membrane</keyword>
<reference evidence="2" key="1">
    <citation type="submission" date="2021-01" db="EMBL/GenBank/DDBJ databases">
        <authorList>
            <person name="Corre E."/>
            <person name="Pelletier E."/>
            <person name="Niang G."/>
            <person name="Scheremetjew M."/>
            <person name="Finn R."/>
            <person name="Kale V."/>
            <person name="Holt S."/>
            <person name="Cochrane G."/>
            <person name="Meng A."/>
            <person name="Brown T."/>
            <person name="Cohen L."/>
        </authorList>
    </citation>
    <scope>NUCLEOTIDE SEQUENCE</scope>
    <source>
        <strain evidence="2">GSBS06</strain>
    </source>
</reference>
<gene>
    <name evidence="2" type="ORF">ASTO00021_LOCUS4174</name>
</gene>
<keyword evidence="1" id="KW-0812">Transmembrane</keyword>
<accession>A0A7S3LKY2</accession>
<protein>
    <submittedName>
        <fullName evidence="2">Uncharacterized protein</fullName>
    </submittedName>
</protein>
<sequence>MDELLLHFLELHYFIEMLKLRGFPTSEASRSQQYIYQLQTEFEKLKGLKHFGTPQSAEAFLRIFVLVIPIIFAPYFTWVALPENVGIAFAMILSMLTAYILICLIDLQRTLEDPFISVSIDGKKLTDEFDQMIKRIMYVRSKNNHRRKKLLLGKVNFSFTSKDITANFDLESSESDLMEQAQKLQKEEADGS</sequence>